<evidence type="ECO:0000313" key="5">
    <source>
        <dbReference type="EMBL" id="KAK6127358.1"/>
    </source>
</evidence>
<evidence type="ECO:0000259" key="4">
    <source>
        <dbReference type="Pfam" id="PF03763"/>
    </source>
</evidence>
<comment type="caution">
    <text evidence="5">The sequence shown here is derived from an EMBL/GenBank/DDBJ whole genome shotgun (WGS) entry which is preliminary data.</text>
</comment>
<evidence type="ECO:0000256" key="2">
    <source>
        <dbReference type="SAM" id="Coils"/>
    </source>
</evidence>
<evidence type="ECO:0000256" key="3">
    <source>
        <dbReference type="SAM" id="MobiDB-lite"/>
    </source>
</evidence>
<keyword evidence="2" id="KW-0175">Coiled coil</keyword>
<keyword evidence="6" id="KW-1185">Reference proteome</keyword>
<dbReference type="EMBL" id="JABTTQ020001888">
    <property type="protein sequence ID" value="KAK6127358.1"/>
    <property type="molecule type" value="Genomic_DNA"/>
</dbReference>
<feature type="coiled-coil region" evidence="2">
    <location>
        <begin position="159"/>
        <end position="201"/>
    </location>
</feature>
<protein>
    <recommendedName>
        <fullName evidence="4">Remorin C-terminal domain-containing protein</fullName>
    </recommendedName>
</protein>
<evidence type="ECO:0000313" key="6">
    <source>
        <dbReference type="Proteomes" id="UP001318860"/>
    </source>
</evidence>
<dbReference type="PANTHER" id="PTHR31471:SF87">
    <property type="entry name" value="REMORIN 4.2"/>
    <property type="match status" value="1"/>
</dbReference>
<dbReference type="Proteomes" id="UP001318860">
    <property type="component" value="Unassembled WGS sequence"/>
</dbReference>
<name>A0ABR0UXB5_REHGL</name>
<feature type="domain" description="Remorin C-terminal" evidence="4">
    <location>
        <begin position="124"/>
        <end position="229"/>
    </location>
</feature>
<reference evidence="5 6" key="1">
    <citation type="journal article" date="2021" name="Comput. Struct. Biotechnol. J.">
        <title>De novo genome assembly of the potent medicinal plant Rehmannia glutinosa using nanopore technology.</title>
        <authorList>
            <person name="Ma L."/>
            <person name="Dong C."/>
            <person name="Song C."/>
            <person name="Wang X."/>
            <person name="Zheng X."/>
            <person name="Niu Y."/>
            <person name="Chen S."/>
            <person name="Feng W."/>
        </authorList>
    </citation>
    <scope>NUCLEOTIDE SEQUENCE [LARGE SCALE GENOMIC DNA]</scope>
    <source>
        <strain evidence="5">DH-2019</strain>
    </source>
</reference>
<gene>
    <name evidence="5" type="ORF">DH2020_038901</name>
</gene>
<dbReference type="InterPro" id="IPR005516">
    <property type="entry name" value="Remorin_C"/>
</dbReference>
<dbReference type="Pfam" id="PF03763">
    <property type="entry name" value="Remorin_C"/>
    <property type="match status" value="1"/>
</dbReference>
<organism evidence="5 6">
    <name type="scientific">Rehmannia glutinosa</name>
    <name type="common">Chinese foxglove</name>
    <dbReference type="NCBI Taxonomy" id="99300"/>
    <lineage>
        <taxon>Eukaryota</taxon>
        <taxon>Viridiplantae</taxon>
        <taxon>Streptophyta</taxon>
        <taxon>Embryophyta</taxon>
        <taxon>Tracheophyta</taxon>
        <taxon>Spermatophyta</taxon>
        <taxon>Magnoliopsida</taxon>
        <taxon>eudicotyledons</taxon>
        <taxon>Gunneridae</taxon>
        <taxon>Pentapetalae</taxon>
        <taxon>asterids</taxon>
        <taxon>lamiids</taxon>
        <taxon>Lamiales</taxon>
        <taxon>Orobanchaceae</taxon>
        <taxon>Rehmannieae</taxon>
        <taxon>Rehmannia</taxon>
    </lineage>
</organism>
<feature type="region of interest" description="Disordered" evidence="3">
    <location>
        <begin position="1"/>
        <end position="42"/>
    </location>
</feature>
<dbReference type="PANTHER" id="PTHR31471">
    <property type="entry name" value="OS02G0116800 PROTEIN"/>
    <property type="match status" value="1"/>
</dbReference>
<accession>A0ABR0UXB5</accession>
<comment type="similarity">
    <text evidence="1">Belongs to the remorin family.</text>
</comment>
<sequence length="237" mass="26287">MLSDHHHQESPINIRDVHPLTPPTNGHRSSSQSISSNSSTENNFTTISREFNALVLAGSVIRPETQSDRPNYNLGRIGEEHNNLHEENCNPLAIVLDRNPPPRGGGGGGGGGVISMRRGVKKEEAGTRISAWQNAKMAKINNRFKREDVIIAGFEGKKVDKATSRMKKVEREIEEKRAKALEKMENDIAKAHRKAEEKRASAEAKRGTKVARVLGTANLMRSIGRTPKKHFLLSYNI</sequence>
<feature type="compositionally biased region" description="Low complexity" evidence="3">
    <location>
        <begin position="29"/>
        <end position="42"/>
    </location>
</feature>
<evidence type="ECO:0000256" key="1">
    <source>
        <dbReference type="ARBA" id="ARBA00005711"/>
    </source>
</evidence>
<proteinExistence type="inferred from homology"/>